<keyword evidence="2 4" id="KW-0732">Signal</keyword>
<keyword evidence="3" id="KW-0813">Transport</keyword>
<dbReference type="CDD" id="cd06339">
    <property type="entry name" value="PBP1_YraM_LppC_lipoprotein-like"/>
    <property type="match status" value="1"/>
</dbReference>
<reference evidence="6 7" key="1">
    <citation type="submission" date="2016-10" db="EMBL/GenBank/DDBJ databases">
        <authorList>
            <person name="de Groot N.N."/>
        </authorList>
    </citation>
    <scope>NUCLEOTIDE SEQUENCE [LARGE SCALE GENOMIC DNA]</scope>
    <source>
        <strain evidence="6 7">DSM 29439</strain>
    </source>
</reference>
<comment type="similarity">
    <text evidence="1">Belongs to the leucine-binding protein family.</text>
</comment>
<dbReference type="PANTHER" id="PTHR30483">
    <property type="entry name" value="LEUCINE-SPECIFIC-BINDING PROTEIN"/>
    <property type="match status" value="1"/>
</dbReference>
<feature type="signal peptide" evidence="4">
    <location>
        <begin position="1"/>
        <end position="42"/>
    </location>
</feature>
<evidence type="ECO:0000256" key="4">
    <source>
        <dbReference type="SAM" id="SignalP"/>
    </source>
</evidence>
<evidence type="ECO:0000256" key="1">
    <source>
        <dbReference type="ARBA" id="ARBA00010062"/>
    </source>
</evidence>
<dbReference type="Gene3D" id="3.40.50.2300">
    <property type="match status" value="2"/>
</dbReference>
<evidence type="ECO:0000256" key="2">
    <source>
        <dbReference type="ARBA" id="ARBA00022729"/>
    </source>
</evidence>
<organism evidence="6 7">
    <name type="scientific">Aliiroseovarius sediminilitoris</name>
    <dbReference type="NCBI Taxonomy" id="1173584"/>
    <lineage>
        <taxon>Bacteria</taxon>
        <taxon>Pseudomonadati</taxon>
        <taxon>Pseudomonadota</taxon>
        <taxon>Alphaproteobacteria</taxon>
        <taxon>Rhodobacterales</taxon>
        <taxon>Paracoccaceae</taxon>
        <taxon>Aliiroseovarius</taxon>
    </lineage>
</organism>
<evidence type="ECO:0000313" key="7">
    <source>
        <dbReference type="Proteomes" id="UP000199650"/>
    </source>
</evidence>
<accession>A0A1I0QQT0</accession>
<dbReference type="Pfam" id="PF13458">
    <property type="entry name" value="Peripla_BP_6"/>
    <property type="match status" value="1"/>
</dbReference>
<dbReference type="PANTHER" id="PTHR30483:SF6">
    <property type="entry name" value="PERIPLASMIC BINDING PROTEIN OF ABC TRANSPORTER FOR NATURAL AMINO ACIDS"/>
    <property type="match status" value="1"/>
</dbReference>
<evidence type="ECO:0000259" key="5">
    <source>
        <dbReference type="Pfam" id="PF13458"/>
    </source>
</evidence>
<dbReference type="Proteomes" id="UP000199650">
    <property type="component" value="Unassembled WGS sequence"/>
</dbReference>
<keyword evidence="7" id="KW-1185">Reference proteome</keyword>
<feature type="domain" description="Leucine-binding protein" evidence="5">
    <location>
        <begin position="61"/>
        <end position="389"/>
    </location>
</feature>
<dbReference type="AlphaFoldDB" id="A0A1I0QQT0"/>
<feature type="chain" id="PRO_5011509318" evidence="4">
    <location>
        <begin position="43"/>
        <end position="407"/>
    </location>
</feature>
<evidence type="ECO:0000256" key="3">
    <source>
        <dbReference type="ARBA" id="ARBA00022970"/>
    </source>
</evidence>
<dbReference type="InterPro" id="IPR051010">
    <property type="entry name" value="BCAA_transport"/>
</dbReference>
<keyword evidence="3" id="KW-0029">Amino-acid transport</keyword>
<proteinExistence type="inferred from homology"/>
<dbReference type="STRING" id="1173584.SAMN05444851_2804"/>
<dbReference type="SUPFAM" id="SSF53822">
    <property type="entry name" value="Periplasmic binding protein-like I"/>
    <property type="match status" value="1"/>
</dbReference>
<name>A0A1I0QQT0_9RHOB</name>
<protein>
    <submittedName>
        <fullName evidence="6">Amino acid/amide ABC transporter substrate-binding protein, HAAT family</fullName>
    </submittedName>
</protein>
<evidence type="ECO:0000313" key="6">
    <source>
        <dbReference type="EMBL" id="SEW29706.1"/>
    </source>
</evidence>
<dbReference type="GO" id="GO:0006865">
    <property type="term" value="P:amino acid transport"/>
    <property type="evidence" value="ECO:0007669"/>
    <property type="project" value="UniProtKB-KW"/>
</dbReference>
<gene>
    <name evidence="6" type="ORF">SAMN05444851_2804</name>
</gene>
<sequence>MPVCIGSSMPCLGKDFGMFSVFVRTRKAIGLLLATLGLSALAACGVPSPQAGQNINPGKPVPVALLVPGGSGSANDANLAASLENAARMAMAELSGVEIDLRVYNTGGSPNQAGAMATKAVNDGAKIILGPVFAQSANAAGVAVSRRNVNVLSFSNNTDIAGGNVFVLGNTFENVANRLVRYAARSGKGRIMVLHGNDPAEVQGSNAIRAAIANSSATLAGTASFDLTQNGIINAMPAISSKVKSSGAQSVFFTSGTSGALPFLAGLLPENGVDPTTTQFIGLQRWDIPSNALALPGVQGGWFALPDPGLSSRFASRYQARYGAAPHPIAGLAYDGIAAIGALAKSGRANALTTTALTQSQGFVGVNGIFRLRPNGTNERGLAVAQVRNNQVVVIDPAPRSFGGAGF</sequence>
<dbReference type="InterPro" id="IPR028082">
    <property type="entry name" value="Peripla_BP_I"/>
</dbReference>
<dbReference type="EMBL" id="FOJB01000001">
    <property type="protein sequence ID" value="SEW29706.1"/>
    <property type="molecule type" value="Genomic_DNA"/>
</dbReference>
<dbReference type="InterPro" id="IPR028081">
    <property type="entry name" value="Leu-bd"/>
</dbReference>